<dbReference type="EMBL" id="LN857010">
    <property type="protein sequence ID" value="CDP99888.1"/>
    <property type="molecule type" value="Genomic_DNA"/>
</dbReference>
<dbReference type="Proteomes" id="UP000006672">
    <property type="component" value="Unassembled WGS sequence"/>
</dbReference>
<dbReference type="SUPFAM" id="SSF56112">
    <property type="entry name" value="Protein kinase-like (PK-like)"/>
    <property type="match status" value="1"/>
</dbReference>
<evidence type="ECO:0000313" key="6">
    <source>
        <dbReference type="WBParaSite" id="Bm7412a.1"/>
    </source>
</evidence>
<name>A0A0K0JSA8_BRUMA</name>
<dbReference type="InterPro" id="IPR011009">
    <property type="entry name" value="Kinase-like_dom_sf"/>
</dbReference>
<gene>
    <name evidence="6" type="primary">Bm1_45485</name>
    <name evidence="3 7" type="ORF">Bm7412</name>
    <name evidence="4" type="ORF">BM_BM7412</name>
    <name evidence="3" type="ORF">BM_Bm7412</name>
</gene>
<dbReference type="PROSITE" id="PS00108">
    <property type="entry name" value="PROTEIN_KINASE_ST"/>
    <property type="match status" value="1"/>
</dbReference>
<dbReference type="WormBase" id="Bm7412c">
    <property type="protein sequence ID" value="BM27852"/>
    <property type="gene ID" value="WBGene00227673"/>
</dbReference>
<dbReference type="PANTHER" id="PTHR11909">
    <property type="entry name" value="CASEIN KINASE-RELATED"/>
    <property type="match status" value="1"/>
</dbReference>
<accession>A0A4E9F6M6</accession>
<dbReference type="InterPro" id="IPR050235">
    <property type="entry name" value="CK1_Ser-Thr_kinase"/>
</dbReference>
<dbReference type="InterPro" id="IPR008271">
    <property type="entry name" value="Ser/Thr_kinase_AS"/>
</dbReference>
<protein>
    <recommendedName>
        <fullName evidence="1">non-specific serine/threonine protein kinase</fullName>
        <ecNumber evidence="1">2.7.11.1</ecNumber>
    </recommendedName>
</protein>
<dbReference type="SMART" id="SM00220">
    <property type="entry name" value="S_TKc"/>
    <property type="match status" value="1"/>
</dbReference>
<dbReference type="Gene3D" id="1.10.510.10">
    <property type="entry name" value="Transferase(Phosphotransferase) domain 1"/>
    <property type="match status" value="1"/>
</dbReference>
<evidence type="ECO:0000313" key="4">
    <source>
        <dbReference type="EMBL" id="VIO91674.1"/>
    </source>
</evidence>
<proteinExistence type="predicted"/>
<sequence>MESSPGDNTSIDLVPTAGPSLTCMQNIVLPKKFTKVGRLTPTIQLDVDDTLVKFGEKIRDRWLIKVMLRLQGQPHAPLMWGSGTERGLNYIVMQLLSTNVADLRKQCPLQRLSKATSGRIMQQAIAALRDIHKMGYIHRDVKPANMCFGLTKKSTRRLIIVDYGLARKFRQSDGKPIERRKRAGFRGTLRYVSMRVHDREEQGPSDDLIALFFTLIEILKGELPWKDEKNDEKMKSAKMELVKNDFVKISENFGSSLGEYGRAVMTLAVDAEPNYTFLISVMKNLAGNRPLNDPYDWENDYLEVLKEYK</sequence>
<organism evidence="3">
    <name type="scientific">Brugia malayi</name>
    <name type="common">Filarial nematode worm</name>
    <dbReference type="NCBI Taxonomy" id="6279"/>
    <lineage>
        <taxon>Eukaryota</taxon>
        <taxon>Metazoa</taxon>
        <taxon>Ecdysozoa</taxon>
        <taxon>Nematoda</taxon>
        <taxon>Chromadorea</taxon>
        <taxon>Rhabditida</taxon>
        <taxon>Spirurina</taxon>
        <taxon>Spiruromorpha</taxon>
        <taxon>Filarioidea</taxon>
        <taxon>Onchocercidae</taxon>
        <taxon>Brugia</taxon>
    </lineage>
</organism>
<evidence type="ECO:0000259" key="2">
    <source>
        <dbReference type="PROSITE" id="PS50011"/>
    </source>
</evidence>
<feature type="domain" description="Protein kinase" evidence="2">
    <location>
        <begin position="1"/>
        <end position="309"/>
    </location>
</feature>
<dbReference type="GO" id="GO:0004674">
    <property type="term" value="F:protein serine/threonine kinase activity"/>
    <property type="evidence" value="ECO:0007669"/>
    <property type="project" value="UniProtKB-EC"/>
</dbReference>
<keyword evidence="5" id="KW-1185">Reference proteome</keyword>
<dbReference type="EC" id="2.7.11.1" evidence="1"/>
<dbReference type="WBParaSite" id="Bm7412a.1">
    <property type="protein sequence ID" value="Bm7412a.1"/>
    <property type="gene ID" value="WBGene00227673"/>
</dbReference>
<reference evidence="4" key="3">
    <citation type="submission" date="2019-04" db="EMBL/GenBank/DDBJ databases">
        <authorList>
            <person name="Howe K."/>
            <person name="Paulini M."/>
            <person name="Williams G."/>
        </authorList>
    </citation>
    <scope>NUCLEOTIDE SEQUENCE [LARGE SCALE GENOMIC DNA]</scope>
    <source>
        <strain evidence="4">FR3</strain>
    </source>
</reference>
<dbReference type="GO" id="GO:0005524">
    <property type="term" value="F:ATP binding"/>
    <property type="evidence" value="ECO:0007669"/>
    <property type="project" value="InterPro"/>
</dbReference>
<reference evidence="6" key="4">
    <citation type="submission" date="2022-04" db="UniProtKB">
        <authorList>
            <consortium name="WormBaseParasite"/>
        </authorList>
    </citation>
    <scope>IDENTIFICATION</scope>
</reference>
<dbReference type="AlphaFoldDB" id="A0A0K0JSA8"/>
<evidence type="ECO:0000313" key="3">
    <source>
        <dbReference type="EMBL" id="CDP99888.1"/>
    </source>
</evidence>
<dbReference type="OrthoDB" id="2687620at2759"/>
<dbReference type="Pfam" id="PF00069">
    <property type="entry name" value="Pkinase"/>
    <property type="match status" value="1"/>
</dbReference>
<dbReference type="PROSITE" id="PS50011">
    <property type="entry name" value="PROTEIN_KINASE_DOM"/>
    <property type="match status" value="1"/>
</dbReference>
<reference evidence="3 5" key="1">
    <citation type="journal article" date="2007" name="Science">
        <title>Draft genome of the filarial nematode parasite Brugia malayi.</title>
        <authorList>
            <person name="Ghedin E."/>
            <person name="Wang S."/>
            <person name="Spiro D."/>
            <person name="Caler E."/>
            <person name="Zhao Q."/>
            <person name="Crabtree J."/>
            <person name="Allen J.E."/>
            <person name="Delcher A.L."/>
            <person name="Guiliano D.B."/>
            <person name="Miranda-Saavedra D."/>
            <person name="Angiuoli S.V."/>
            <person name="Creasy T."/>
            <person name="Amedeo P."/>
            <person name="Haas B."/>
            <person name="El-Sayed N.M."/>
            <person name="Wortman J.R."/>
            <person name="Feldblyum T."/>
            <person name="Tallon L."/>
            <person name="Schatz M."/>
            <person name="Shumway M."/>
            <person name="Koo H."/>
            <person name="Salzberg S.L."/>
            <person name="Schobel S."/>
            <person name="Pertea M."/>
            <person name="Pop M."/>
            <person name="White O."/>
            <person name="Barton G.J."/>
            <person name="Carlow C.K."/>
            <person name="Crawford M.J."/>
            <person name="Daub J."/>
            <person name="Dimmic M.W."/>
            <person name="Estes C.F."/>
            <person name="Foster J.M."/>
            <person name="Ganatra M."/>
            <person name="Gregory W.F."/>
            <person name="Johnson N.M."/>
            <person name="Jin J."/>
            <person name="Komuniecki R."/>
            <person name="Korf I."/>
            <person name="Kumar S."/>
            <person name="Laney S."/>
            <person name="Li B.W."/>
            <person name="Li W."/>
            <person name="Lindblom T.H."/>
            <person name="Lustigman S."/>
            <person name="Ma D."/>
            <person name="Maina C.V."/>
            <person name="Martin D.M."/>
            <person name="McCarter J.P."/>
            <person name="McReynolds L."/>
            <person name="Mitreva M."/>
            <person name="Nutman T.B."/>
            <person name="Parkinson J."/>
            <person name="Peregrin-Alvarez J.M."/>
            <person name="Poole C."/>
            <person name="Ren Q."/>
            <person name="Saunders L."/>
            <person name="Sluder A.E."/>
            <person name="Smith K."/>
            <person name="Stanke M."/>
            <person name="Unnasch T.R."/>
            <person name="Ware J."/>
            <person name="Wei A.D."/>
            <person name="Weil G."/>
            <person name="Williams D.J."/>
            <person name="Zhang Y."/>
            <person name="Williams S.A."/>
            <person name="Fraser-Liggett C."/>
            <person name="Slatko B."/>
            <person name="Blaxter M.L."/>
            <person name="Scott A.L."/>
        </authorList>
    </citation>
    <scope>NUCLEOTIDE SEQUENCE</scope>
    <source>
        <strain evidence="3 5">FR3</strain>
    </source>
</reference>
<evidence type="ECO:0000313" key="5">
    <source>
        <dbReference type="Proteomes" id="UP000006672"/>
    </source>
</evidence>
<accession>A0A0K0JSA8</accession>
<dbReference type="EMBL" id="CAAKNF010000192">
    <property type="protein sequence ID" value="VIO91674.1"/>
    <property type="molecule type" value="Genomic_DNA"/>
</dbReference>
<dbReference type="InterPro" id="IPR000719">
    <property type="entry name" value="Prot_kinase_dom"/>
</dbReference>
<evidence type="ECO:0000313" key="7">
    <source>
        <dbReference type="WormBase" id="Bm7412c"/>
    </source>
</evidence>
<evidence type="ECO:0000256" key="1">
    <source>
        <dbReference type="ARBA" id="ARBA00012513"/>
    </source>
</evidence>
<accession>A0A0J9Y1G9</accession>
<reference evidence="3" key="2">
    <citation type="submission" date="2012-12" db="EMBL/GenBank/DDBJ databases">
        <authorList>
            <person name="Gao Y.W."/>
            <person name="Fan S.T."/>
            <person name="Sun H.T."/>
            <person name="Wang Z."/>
            <person name="Gao X.L."/>
            <person name="Li Y.G."/>
            <person name="Wang T.C."/>
            <person name="Zhang K."/>
            <person name="Xu W.W."/>
            <person name="Yu Z.J."/>
            <person name="Xia X.Z."/>
        </authorList>
    </citation>
    <scope>NUCLEOTIDE SEQUENCE</scope>
    <source>
        <strain evidence="3">FR3</strain>
    </source>
</reference>